<sequence length="69" mass="6605">MVVSATPGAVPAGTRVAGASPTAPAPTAGNLCRRRSAQHTATAAAANVAAERPAVKVTDGKTSPAAAAR</sequence>
<protein>
    <submittedName>
        <fullName evidence="2">Uncharacterized protein</fullName>
    </submittedName>
</protein>
<organism evidence="2 3">
    <name type="scientific">Streptomyces incarnatus</name>
    <dbReference type="NCBI Taxonomy" id="665007"/>
    <lineage>
        <taxon>Bacteria</taxon>
        <taxon>Bacillati</taxon>
        <taxon>Actinomycetota</taxon>
        <taxon>Actinomycetes</taxon>
        <taxon>Kitasatosporales</taxon>
        <taxon>Streptomycetaceae</taxon>
        <taxon>Streptomyces</taxon>
    </lineage>
</organism>
<name>A0ABM5TMN5_9ACTN</name>
<evidence type="ECO:0000313" key="3">
    <source>
        <dbReference type="Proteomes" id="UP000035366"/>
    </source>
</evidence>
<keyword evidence="3" id="KW-1185">Reference proteome</keyword>
<evidence type="ECO:0000256" key="1">
    <source>
        <dbReference type="SAM" id="MobiDB-lite"/>
    </source>
</evidence>
<proteinExistence type="predicted"/>
<gene>
    <name evidence="2" type="ORF">ABB07_20240</name>
</gene>
<dbReference type="EMBL" id="CP011497">
    <property type="protein sequence ID" value="AKJ12272.1"/>
    <property type="molecule type" value="Genomic_DNA"/>
</dbReference>
<dbReference type="RefSeq" id="WP_208900066.1">
    <property type="nucleotide sequence ID" value="NZ_CP011497.1"/>
</dbReference>
<evidence type="ECO:0000313" key="2">
    <source>
        <dbReference type="EMBL" id="AKJ12272.1"/>
    </source>
</evidence>
<feature type="compositionally biased region" description="Low complexity" evidence="1">
    <location>
        <begin position="43"/>
        <end position="52"/>
    </location>
</feature>
<feature type="region of interest" description="Disordered" evidence="1">
    <location>
        <begin position="1"/>
        <end position="30"/>
    </location>
</feature>
<reference evidence="2 3" key="1">
    <citation type="journal article" date="2015" name="ISME J.">
        <title>Draft Genome Sequence of Streptomyces incarnatus NRRL8089, which Produces the Nucleoside Antibiotic Sinefungin.</title>
        <authorList>
            <person name="Oshima K."/>
            <person name="Hattori M."/>
            <person name="Shimizu H."/>
            <person name="Fukuda K."/>
            <person name="Nemoto M."/>
            <person name="Inagaki K."/>
            <person name="Tamura T."/>
        </authorList>
    </citation>
    <scope>NUCLEOTIDE SEQUENCE [LARGE SCALE GENOMIC DNA]</scope>
    <source>
        <strain evidence="2 3">NRRL 8089</strain>
    </source>
</reference>
<feature type="region of interest" description="Disordered" evidence="1">
    <location>
        <begin position="43"/>
        <end position="69"/>
    </location>
</feature>
<dbReference type="Proteomes" id="UP000035366">
    <property type="component" value="Chromosome"/>
</dbReference>
<feature type="compositionally biased region" description="Low complexity" evidence="1">
    <location>
        <begin position="17"/>
        <end position="29"/>
    </location>
</feature>
<accession>A0ABM5TMN5</accession>